<dbReference type="HOGENOM" id="CLU_1867255_0_0_1"/>
<dbReference type="OMA" id="QRLFICC"/>
<gene>
    <name evidence="2" type="primary">Dsim\GD21431</name>
    <name evidence="2" type="ORF">Dsim_GD21431</name>
</gene>
<dbReference type="Proteomes" id="UP000000304">
    <property type="component" value="Chromosome 3R"/>
</dbReference>
<accession>B4R034</accession>
<dbReference type="AlphaFoldDB" id="B4R034"/>
<organism evidence="2 3">
    <name type="scientific">Drosophila simulans</name>
    <name type="common">Fruit fly</name>
    <dbReference type="NCBI Taxonomy" id="7240"/>
    <lineage>
        <taxon>Eukaryota</taxon>
        <taxon>Metazoa</taxon>
        <taxon>Ecdysozoa</taxon>
        <taxon>Arthropoda</taxon>
        <taxon>Hexapoda</taxon>
        <taxon>Insecta</taxon>
        <taxon>Pterygota</taxon>
        <taxon>Neoptera</taxon>
        <taxon>Endopterygota</taxon>
        <taxon>Diptera</taxon>
        <taxon>Brachycera</taxon>
        <taxon>Muscomorpha</taxon>
        <taxon>Ephydroidea</taxon>
        <taxon>Drosophilidae</taxon>
        <taxon>Drosophila</taxon>
        <taxon>Sophophora</taxon>
    </lineage>
</organism>
<evidence type="ECO:0000313" key="2">
    <source>
        <dbReference type="EMBL" id="EDX14840.1"/>
    </source>
</evidence>
<sequence>MTLRISATYGNHRGLIIPGFVLLLILATLPATRAGRIFARLPAAQHFRPARPRPHQRLFICCHNLIFATSPDSGVRSPESEVRSPEHSPQTVAQRRRKEETGRTSCDDAGLVFRLSSFVSCSGSSCTSSGIVCRKST</sequence>
<name>B4R034_DROSI</name>
<keyword evidence="3" id="KW-1185">Reference proteome</keyword>
<dbReference type="STRING" id="7240.B4R034"/>
<protein>
    <submittedName>
        <fullName evidence="2">GD21431</fullName>
    </submittedName>
</protein>
<proteinExistence type="predicted"/>
<evidence type="ECO:0000256" key="1">
    <source>
        <dbReference type="SAM" id="MobiDB-lite"/>
    </source>
</evidence>
<evidence type="ECO:0000313" key="3">
    <source>
        <dbReference type="Proteomes" id="UP000000304"/>
    </source>
</evidence>
<dbReference type="EMBL" id="CM000364">
    <property type="protein sequence ID" value="EDX14840.1"/>
    <property type="molecule type" value="Genomic_DNA"/>
</dbReference>
<feature type="region of interest" description="Disordered" evidence="1">
    <location>
        <begin position="69"/>
        <end position="105"/>
    </location>
</feature>
<reference evidence="2 3" key="1">
    <citation type="journal article" date="2007" name="Nature">
        <title>Evolution of genes and genomes on the Drosophila phylogeny.</title>
        <authorList>
            <consortium name="Drosophila 12 Genomes Consortium"/>
            <person name="Clark A.G."/>
            <person name="Eisen M.B."/>
            <person name="Smith D.R."/>
            <person name="Bergman C.M."/>
            <person name="Oliver B."/>
            <person name="Markow T.A."/>
            <person name="Kaufman T.C."/>
            <person name="Kellis M."/>
            <person name="Gelbart W."/>
            <person name="Iyer V.N."/>
            <person name="Pollard D.A."/>
            <person name="Sackton T.B."/>
            <person name="Larracuente A.M."/>
            <person name="Singh N.D."/>
            <person name="Abad J.P."/>
            <person name="Abt D.N."/>
            <person name="Adryan B."/>
            <person name="Aguade M."/>
            <person name="Akashi H."/>
            <person name="Anderson W.W."/>
            <person name="Aquadro C.F."/>
            <person name="Ardell D.H."/>
            <person name="Arguello R."/>
            <person name="Artieri C.G."/>
            <person name="Barbash D.A."/>
            <person name="Barker D."/>
            <person name="Barsanti P."/>
            <person name="Batterham P."/>
            <person name="Batzoglou S."/>
            <person name="Begun D."/>
            <person name="Bhutkar A."/>
            <person name="Blanco E."/>
            <person name="Bosak S.A."/>
            <person name="Bradley R.K."/>
            <person name="Brand A.D."/>
            <person name="Brent M.R."/>
            <person name="Brooks A.N."/>
            <person name="Brown R.H."/>
            <person name="Butlin R.K."/>
            <person name="Caggese C."/>
            <person name="Calvi B.R."/>
            <person name="Bernardo de Carvalho A."/>
            <person name="Caspi A."/>
            <person name="Castrezana S."/>
            <person name="Celniker S.E."/>
            <person name="Chang J.L."/>
            <person name="Chapple C."/>
            <person name="Chatterji S."/>
            <person name="Chinwalla A."/>
            <person name="Civetta A."/>
            <person name="Clifton S.W."/>
            <person name="Comeron J.M."/>
            <person name="Costello J.C."/>
            <person name="Coyne J.A."/>
            <person name="Daub J."/>
            <person name="David R.G."/>
            <person name="Delcher A.L."/>
            <person name="Delehaunty K."/>
            <person name="Do C.B."/>
            <person name="Ebling H."/>
            <person name="Edwards K."/>
            <person name="Eickbush T."/>
            <person name="Evans J.D."/>
            <person name="Filipski A."/>
            <person name="Findeiss S."/>
            <person name="Freyhult E."/>
            <person name="Fulton L."/>
            <person name="Fulton R."/>
            <person name="Garcia A.C."/>
            <person name="Gardiner A."/>
            <person name="Garfield D.A."/>
            <person name="Garvin B.E."/>
            <person name="Gibson G."/>
            <person name="Gilbert D."/>
            <person name="Gnerre S."/>
            <person name="Godfrey J."/>
            <person name="Good R."/>
            <person name="Gotea V."/>
            <person name="Gravely B."/>
            <person name="Greenberg A.J."/>
            <person name="Griffiths-Jones S."/>
            <person name="Gross S."/>
            <person name="Guigo R."/>
            <person name="Gustafson E.A."/>
            <person name="Haerty W."/>
            <person name="Hahn M.W."/>
            <person name="Halligan D.L."/>
            <person name="Halpern A.L."/>
            <person name="Halter G.M."/>
            <person name="Han M.V."/>
            <person name="Heger A."/>
            <person name="Hillier L."/>
            <person name="Hinrichs A.S."/>
            <person name="Holmes I."/>
            <person name="Hoskins R.A."/>
            <person name="Hubisz M.J."/>
            <person name="Hultmark D."/>
            <person name="Huntley M.A."/>
            <person name="Jaffe D.B."/>
            <person name="Jagadeeshan S."/>
            <person name="Jeck W.R."/>
            <person name="Johnson J."/>
            <person name="Jones C.D."/>
            <person name="Jordan W.C."/>
            <person name="Karpen G.H."/>
            <person name="Kataoka E."/>
            <person name="Keightley P.D."/>
            <person name="Kheradpour P."/>
            <person name="Kirkness E.F."/>
            <person name="Koerich L.B."/>
            <person name="Kristiansen K."/>
            <person name="Kudrna D."/>
            <person name="Kulathinal R.J."/>
            <person name="Kumar S."/>
            <person name="Kwok R."/>
            <person name="Lander E."/>
            <person name="Langley C.H."/>
            <person name="Lapoint R."/>
            <person name="Lazzaro B.P."/>
            <person name="Lee S.J."/>
            <person name="Levesque L."/>
            <person name="Li R."/>
            <person name="Lin C.F."/>
            <person name="Lin M.F."/>
            <person name="Lindblad-Toh K."/>
            <person name="Llopart A."/>
            <person name="Long M."/>
            <person name="Low L."/>
            <person name="Lozovsky E."/>
            <person name="Lu J."/>
            <person name="Luo M."/>
            <person name="Machado C.A."/>
            <person name="Makalowski W."/>
            <person name="Marzo M."/>
            <person name="Matsuda M."/>
            <person name="Matzkin L."/>
            <person name="McAllister B."/>
            <person name="McBride C.S."/>
            <person name="McKernan B."/>
            <person name="McKernan K."/>
            <person name="Mendez-Lago M."/>
            <person name="Minx P."/>
            <person name="Mollenhauer M.U."/>
            <person name="Montooth K."/>
            <person name="Mount S.M."/>
            <person name="Mu X."/>
            <person name="Myers E."/>
            <person name="Negre B."/>
            <person name="Newfeld S."/>
            <person name="Nielsen R."/>
            <person name="Noor M.A."/>
            <person name="O'Grady P."/>
            <person name="Pachter L."/>
            <person name="Papaceit M."/>
            <person name="Parisi M.J."/>
            <person name="Parisi M."/>
            <person name="Parts L."/>
            <person name="Pedersen J.S."/>
            <person name="Pesole G."/>
            <person name="Phillippy A.M."/>
            <person name="Ponting C.P."/>
            <person name="Pop M."/>
            <person name="Porcelli D."/>
            <person name="Powell J.R."/>
            <person name="Prohaska S."/>
            <person name="Pruitt K."/>
            <person name="Puig M."/>
            <person name="Quesneville H."/>
            <person name="Ram K.R."/>
            <person name="Rand D."/>
            <person name="Rasmussen M.D."/>
            <person name="Reed L.K."/>
            <person name="Reenan R."/>
            <person name="Reily A."/>
            <person name="Remington K.A."/>
            <person name="Rieger T.T."/>
            <person name="Ritchie M.G."/>
            <person name="Robin C."/>
            <person name="Rogers Y.H."/>
            <person name="Rohde C."/>
            <person name="Rozas J."/>
            <person name="Rubenfield M.J."/>
            <person name="Ruiz A."/>
            <person name="Russo S."/>
            <person name="Salzberg S.L."/>
            <person name="Sanchez-Gracia A."/>
            <person name="Saranga D.J."/>
            <person name="Sato H."/>
            <person name="Schaeffer S.W."/>
            <person name="Schatz M.C."/>
            <person name="Schlenke T."/>
            <person name="Schwartz R."/>
            <person name="Segarra C."/>
            <person name="Singh R.S."/>
            <person name="Sirot L."/>
            <person name="Sirota M."/>
            <person name="Sisneros N.B."/>
            <person name="Smith C.D."/>
            <person name="Smith T.F."/>
            <person name="Spieth J."/>
            <person name="Stage D.E."/>
            <person name="Stark A."/>
            <person name="Stephan W."/>
            <person name="Strausberg R.L."/>
            <person name="Strempel S."/>
            <person name="Sturgill D."/>
            <person name="Sutton G."/>
            <person name="Sutton G.G."/>
            <person name="Tao W."/>
            <person name="Teichmann S."/>
            <person name="Tobari Y.N."/>
            <person name="Tomimura Y."/>
            <person name="Tsolas J.M."/>
            <person name="Valente V.L."/>
            <person name="Venter E."/>
            <person name="Venter J.C."/>
            <person name="Vicario S."/>
            <person name="Vieira F.G."/>
            <person name="Vilella A.J."/>
            <person name="Villasante A."/>
            <person name="Walenz B."/>
            <person name="Wang J."/>
            <person name="Wasserman M."/>
            <person name="Watts T."/>
            <person name="Wilson D."/>
            <person name="Wilson R.K."/>
            <person name="Wing R.A."/>
            <person name="Wolfner M.F."/>
            <person name="Wong A."/>
            <person name="Wong G.K."/>
            <person name="Wu C.I."/>
            <person name="Wu G."/>
            <person name="Yamamoto D."/>
            <person name="Yang H.P."/>
            <person name="Yang S.P."/>
            <person name="Yorke J.A."/>
            <person name="Yoshida K."/>
            <person name="Zdobnov E."/>
            <person name="Zhang P."/>
            <person name="Zhang Y."/>
            <person name="Zimin A.V."/>
            <person name="Baldwin J."/>
            <person name="Abdouelleil A."/>
            <person name="Abdulkadir J."/>
            <person name="Abebe A."/>
            <person name="Abera B."/>
            <person name="Abreu J."/>
            <person name="Acer S.C."/>
            <person name="Aftuck L."/>
            <person name="Alexander A."/>
            <person name="An P."/>
            <person name="Anderson E."/>
            <person name="Anderson S."/>
            <person name="Arachi H."/>
            <person name="Azer M."/>
            <person name="Bachantsang P."/>
            <person name="Barry A."/>
            <person name="Bayul T."/>
            <person name="Berlin A."/>
            <person name="Bessette D."/>
            <person name="Bloom T."/>
            <person name="Blye J."/>
            <person name="Boguslavskiy L."/>
            <person name="Bonnet C."/>
            <person name="Boukhgalter B."/>
            <person name="Bourzgui I."/>
            <person name="Brown A."/>
            <person name="Cahill P."/>
            <person name="Channer S."/>
            <person name="Cheshatsang Y."/>
            <person name="Chuda L."/>
            <person name="Citroen M."/>
            <person name="Collymore A."/>
            <person name="Cooke P."/>
            <person name="Costello M."/>
            <person name="D'Aco K."/>
            <person name="Daza R."/>
            <person name="De Haan G."/>
            <person name="DeGray S."/>
            <person name="DeMaso C."/>
            <person name="Dhargay N."/>
            <person name="Dooley K."/>
            <person name="Dooley E."/>
            <person name="Doricent M."/>
            <person name="Dorje P."/>
            <person name="Dorjee K."/>
            <person name="Dupes A."/>
            <person name="Elong R."/>
            <person name="Falk J."/>
            <person name="Farina A."/>
            <person name="Faro S."/>
            <person name="Ferguson D."/>
            <person name="Fisher S."/>
            <person name="Foley C.D."/>
            <person name="Franke A."/>
            <person name="Friedrich D."/>
            <person name="Gadbois L."/>
            <person name="Gearin G."/>
            <person name="Gearin C.R."/>
            <person name="Giannoukos G."/>
            <person name="Goode T."/>
            <person name="Graham J."/>
            <person name="Grandbois E."/>
            <person name="Grewal S."/>
            <person name="Gyaltsen K."/>
            <person name="Hafez N."/>
            <person name="Hagos B."/>
            <person name="Hall J."/>
            <person name="Henson C."/>
            <person name="Hollinger A."/>
            <person name="Honan T."/>
            <person name="Huard M.D."/>
            <person name="Hughes L."/>
            <person name="Hurhula B."/>
            <person name="Husby M.E."/>
            <person name="Kamat A."/>
            <person name="Kanga B."/>
            <person name="Kashin S."/>
            <person name="Khazanovich D."/>
            <person name="Kisner P."/>
            <person name="Lance K."/>
            <person name="Lara M."/>
            <person name="Lee W."/>
            <person name="Lennon N."/>
            <person name="Letendre F."/>
            <person name="LeVine R."/>
            <person name="Lipovsky A."/>
            <person name="Liu X."/>
            <person name="Liu J."/>
            <person name="Liu S."/>
            <person name="Lokyitsang T."/>
            <person name="Lokyitsang Y."/>
            <person name="Lubonja R."/>
            <person name="Lui A."/>
            <person name="MacDonald P."/>
            <person name="Magnisalis V."/>
            <person name="Maru K."/>
            <person name="Matthews C."/>
            <person name="McCusker W."/>
            <person name="McDonough S."/>
            <person name="Mehta T."/>
            <person name="Meldrim J."/>
            <person name="Meneus L."/>
            <person name="Mihai O."/>
            <person name="Mihalev A."/>
            <person name="Mihova T."/>
            <person name="Mittelman R."/>
            <person name="Mlenga V."/>
            <person name="Montmayeur A."/>
            <person name="Mulrain L."/>
            <person name="Navidi A."/>
            <person name="Naylor J."/>
            <person name="Negash T."/>
            <person name="Nguyen T."/>
            <person name="Nguyen N."/>
            <person name="Nicol R."/>
            <person name="Norbu C."/>
            <person name="Norbu N."/>
            <person name="Novod N."/>
            <person name="O'Neill B."/>
            <person name="Osman S."/>
            <person name="Markiewicz E."/>
            <person name="Oyono O.L."/>
            <person name="Patti C."/>
            <person name="Phunkhang P."/>
            <person name="Pierre F."/>
            <person name="Priest M."/>
            <person name="Raghuraman S."/>
            <person name="Rege F."/>
            <person name="Reyes R."/>
            <person name="Rise C."/>
            <person name="Rogov P."/>
            <person name="Ross K."/>
            <person name="Ryan E."/>
            <person name="Settipalli S."/>
            <person name="Shea T."/>
            <person name="Sherpa N."/>
            <person name="Shi L."/>
            <person name="Shih D."/>
            <person name="Sparrow T."/>
            <person name="Spaulding J."/>
            <person name="Stalker J."/>
            <person name="Stange-Thomann N."/>
            <person name="Stavropoulos S."/>
            <person name="Stone C."/>
            <person name="Strader C."/>
            <person name="Tesfaye S."/>
            <person name="Thomson T."/>
            <person name="Thoulutsang Y."/>
            <person name="Thoulutsang D."/>
            <person name="Topham K."/>
            <person name="Topping I."/>
            <person name="Tsamla T."/>
            <person name="Vassiliev H."/>
            <person name="Vo A."/>
            <person name="Wangchuk T."/>
            <person name="Wangdi T."/>
            <person name="Weiand M."/>
            <person name="Wilkinson J."/>
            <person name="Wilson A."/>
            <person name="Yadav S."/>
            <person name="Young G."/>
            <person name="Yu Q."/>
            <person name="Zembek L."/>
            <person name="Zhong D."/>
            <person name="Zimmer A."/>
            <person name="Zwirko Z."/>
            <person name="Jaffe D.B."/>
            <person name="Alvarez P."/>
            <person name="Brockman W."/>
            <person name="Butler J."/>
            <person name="Chin C."/>
            <person name="Gnerre S."/>
            <person name="Grabherr M."/>
            <person name="Kleber M."/>
            <person name="Mauceli E."/>
            <person name="MacCallum I."/>
        </authorList>
    </citation>
    <scope>NUCLEOTIDE SEQUENCE [LARGE SCALE GENOMIC DNA]</scope>
    <source>
        <strain evidence="3">white501</strain>
    </source>
</reference>